<feature type="domain" description="PB1" evidence="2">
    <location>
        <begin position="117"/>
        <end position="197"/>
    </location>
</feature>
<evidence type="ECO:0000313" key="3">
    <source>
        <dbReference type="EMBL" id="JAD96051.1"/>
    </source>
</evidence>
<name>A0A0A9E7L5_ARUDO</name>
<feature type="region of interest" description="Disordered" evidence="1">
    <location>
        <begin position="66"/>
        <end position="94"/>
    </location>
</feature>
<evidence type="ECO:0000256" key="1">
    <source>
        <dbReference type="SAM" id="MobiDB-lite"/>
    </source>
</evidence>
<dbReference type="AlphaFoldDB" id="A0A0A9E7L5"/>
<dbReference type="PANTHER" id="PTHR31384">
    <property type="entry name" value="AUXIN RESPONSE FACTOR 4-RELATED"/>
    <property type="match status" value="1"/>
</dbReference>
<dbReference type="EMBL" id="GBRH01201844">
    <property type="protein sequence ID" value="JAD96051.1"/>
    <property type="molecule type" value="Transcribed_RNA"/>
</dbReference>
<evidence type="ECO:0000259" key="2">
    <source>
        <dbReference type="PROSITE" id="PS51745"/>
    </source>
</evidence>
<dbReference type="Gene3D" id="3.10.20.90">
    <property type="entry name" value="Phosphatidylinositol 3-kinase Catalytic Subunit, Chain A, domain 1"/>
    <property type="match status" value="1"/>
</dbReference>
<reference evidence="3" key="2">
    <citation type="journal article" date="2015" name="Data Brief">
        <title>Shoot transcriptome of the giant reed, Arundo donax.</title>
        <authorList>
            <person name="Barrero R.A."/>
            <person name="Guerrero F.D."/>
            <person name="Moolhuijzen P."/>
            <person name="Goolsby J.A."/>
            <person name="Tidwell J."/>
            <person name="Bellgard S.E."/>
            <person name="Bellgard M.I."/>
        </authorList>
    </citation>
    <scope>NUCLEOTIDE SEQUENCE</scope>
    <source>
        <tissue evidence="3">Shoot tissue taken approximately 20 cm above the soil surface</tissue>
    </source>
</reference>
<dbReference type="GO" id="GO:0006355">
    <property type="term" value="P:regulation of DNA-templated transcription"/>
    <property type="evidence" value="ECO:0007669"/>
    <property type="project" value="InterPro"/>
</dbReference>
<dbReference type="InterPro" id="IPR044835">
    <property type="entry name" value="ARF_plant"/>
</dbReference>
<dbReference type="PANTHER" id="PTHR31384:SF37">
    <property type="entry name" value="AUXIN RESPONSE FACTOR 8"/>
    <property type="match status" value="1"/>
</dbReference>
<dbReference type="GO" id="GO:0009725">
    <property type="term" value="P:response to hormone"/>
    <property type="evidence" value="ECO:0007669"/>
    <property type="project" value="InterPro"/>
</dbReference>
<proteinExistence type="predicted"/>
<dbReference type="InterPro" id="IPR053793">
    <property type="entry name" value="PB1-like"/>
</dbReference>
<accession>A0A0A9E7L5</accession>
<dbReference type="GO" id="GO:0003677">
    <property type="term" value="F:DNA binding"/>
    <property type="evidence" value="ECO:0007669"/>
    <property type="project" value="InterPro"/>
</dbReference>
<protein>
    <recommendedName>
        <fullName evidence="2">PB1 domain-containing protein</fullName>
    </recommendedName>
</protein>
<sequence length="203" mass="21406">MNTDLTIGGAPARDHVSCALSISAKKKPGAVKPAGLVLFGQTILTEQQMSLSSSAGVTSPAATGNSSLNWNAEKGGANVSEGSGSGVIQNSPTNKASSERLQWFRDSSQITELGLEPGQCKVFIESDTVGRNLDLSALSSFDELYDRLSEMFCIESAELRSRVLYRGATGEVKHAGDEPFSDFVKSARRLTILTDAGSDNLGS</sequence>
<feature type="compositionally biased region" description="Polar residues" evidence="1">
    <location>
        <begin position="80"/>
        <end position="94"/>
    </location>
</feature>
<organism evidence="3">
    <name type="scientific">Arundo donax</name>
    <name type="common">Giant reed</name>
    <name type="synonym">Donax arundinaceus</name>
    <dbReference type="NCBI Taxonomy" id="35708"/>
    <lineage>
        <taxon>Eukaryota</taxon>
        <taxon>Viridiplantae</taxon>
        <taxon>Streptophyta</taxon>
        <taxon>Embryophyta</taxon>
        <taxon>Tracheophyta</taxon>
        <taxon>Spermatophyta</taxon>
        <taxon>Magnoliopsida</taxon>
        <taxon>Liliopsida</taxon>
        <taxon>Poales</taxon>
        <taxon>Poaceae</taxon>
        <taxon>PACMAD clade</taxon>
        <taxon>Arundinoideae</taxon>
        <taxon>Arundineae</taxon>
        <taxon>Arundo</taxon>
    </lineage>
</organism>
<reference evidence="3" key="1">
    <citation type="submission" date="2014-09" db="EMBL/GenBank/DDBJ databases">
        <authorList>
            <person name="Magalhaes I.L.F."/>
            <person name="Oliveira U."/>
            <person name="Santos F.R."/>
            <person name="Vidigal T.H.D.A."/>
            <person name="Brescovit A.D."/>
            <person name="Santos A.J."/>
        </authorList>
    </citation>
    <scope>NUCLEOTIDE SEQUENCE</scope>
    <source>
        <tissue evidence="3">Shoot tissue taken approximately 20 cm above the soil surface</tissue>
    </source>
</reference>
<dbReference type="PROSITE" id="PS51745">
    <property type="entry name" value="PB1"/>
    <property type="match status" value="1"/>
</dbReference>